<organism evidence="2">
    <name type="scientific">Sesamum radiatum</name>
    <name type="common">Black benniseed</name>
    <dbReference type="NCBI Taxonomy" id="300843"/>
    <lineage>
        <taxon>Eukaryota</taxon>
        <taxon>Viridiplantae</taxon>
        <taxon>Streptophyta</taxon>
        <taxon>Embryophyta</taxon>
        <taxon>Tracheophyta</taxon>
        <taxon>Spermatophyta</taxon>
        <taxon>Magnoliopsida</taxon>
        <taxon>eudicotyledons</taxon>
        <taxon>Gunneridae</taxon>
        <taxon>Pentapetalae</taxon>
        <taxon>asterids</taxon>
        <taxon>lamiids</taxon>
        <taxon>Lamiales</taxon>
        <taxon>Pedaliaceae</taxon>
        <taxon>Sesamum</taxon>
    </lineage>
</organism>
<accession>A0AAW2JC92</accession>
<dbReference type="Pfam" id="PF00078">
    <property type="entry name" value="RVT_1"/>
    <property type="match status" value="1"/>
</dbReference>
<reference evidence="2" key="2">
    <citation type="journal article" date="2024" name="Plant">
        <title>Genomic evolution and insights into agronomic trait innovations of Sesamum species.</title>
        <authorList>
            <person name="Miao H."/>
            <person name="Wang L."/>
            <person name="Qu L."/>
            <person name="Liu H."/>
            <person name="Sun Y."/>
            <person name="Le M."/>
            <person name="Wang Q."/>
            <person name="Wei S."/>
            <person name="Zheng Y."/>
            <person name="Lin W."/>
            <person name="Duan Y."/>
            <person name="Cao H."/>
            <person name="Xiong S."/>
            <person name="Wang X."/>
            <person name="Wei L."/>
            <person name="Li C."/>
            <person name="Ma Q."/>
            <person name="Ju M."/>
            <person name="Zhao R."/>
            <person name="Li G."/>
            <person name="Mu C."/>
            <person name="Tian Q."/>
            <person name="Mei H."/>
            <person name="Zhang T."/>
            <person name="Gao T."/>
            <person name="Zhang H."/>
        </authorList>
    </citation>
    <scope>NUCLEOTIDE SEQUENCE</scope>
    <source>
        <strain evidence="2">G02</strain>
    </source>
</reference>
<dbReference type="InterPro" id="IPR000477">
    <property type="entry name" value="RT_dom"/>
</dbReference>
<proteinExistence type="predicted"/>
<dbReference type="PANTHER" id="PTHR24559:SF444">
    <property type="entry name" value="REVERSE TRANSCRIPTASE DOMAIN-CONTAINING PROTEIN"/>
    <property type="match status" value="1"/>
</dbReference>
<reference evidence="2" key="1">
    <citation type="submission" date="2020-06" db="EMBL/GenBank/DDBJ databases">
        <authorList>
            <person name="Li T."/>
            <person name="Hu X."/>
            <person name="Zhang T."/>
            <person name="Song X."/>
            <person name="Zhang H."/>
            <person name="Dai N."/>
            <person name="Sheng W."/>
            <person name="Hou X."/>
            <person name="Wei L."/>
        </authorList>
    </citation>
    <scope>NUCLEOTIDE SEQUENCE</scope>
    <source>
        <strain evidence="2">G02</strain>
        <tissue evidence="2">Leaf</tissue>
    </source>
</reference>
<dbReference type="Gene3D" id="3.10.10.10">
    <property type="entry name" value="HIV Type 1 Reverse Transcriptase, subunit A, domain 1"/>
    <property type="match status" value="1"/>
</dbReference>
<dbReference type="InterPro" id="IPR043502">
    <property type="entry name" value="DNA/RNA_pol_sf"/>
</dbReference>
<evidence type="ECO:0000313" key="2">
    <source>
        <dbReference type="EMBL" id="KAL0291793.1"/>
    </source>
</evidence>
<feature type="domain" description="Reverse transcriptase" evidence="1">
    <location>
        <begin position="15"/>
        <end position="115"/>
    </location>
</feature>
<dbReference type="SUPFAM" id="SSF56672">
    <property type="entry name" value="DNA/RNA polymerases"/>
    <property type="match status" value="1"/>
</dbReference>
<dbReference type="InterPro" id="IPR043128">
    <property type="entry name" value="Rev_trsase/Diguanyl_cyclase"/>
</dbReference>
<dbReference type="InterPro" id="IPR053134">
    <property type="entry name" value="RNA-dir_DNA_polymerase"/>
</dbReference>
<name>A0AAW2JC92_SESRA</name>
<dbReference type="PANTHER" id="PTHR24559">
    <property type="entry name" value="TRANSPOSON TY3-I GAG-POL POLYPROTEIN"/>
    <property type="match status" value="1"/>
</dbReference>
<sequence>METLFSKWLTNIVLVPKPGGKWRMCIDFWDLNKLCAKDFYPLHRINQLVDSTFGCELLSTMDTSQGHHQIMLPPEDHKRVSFITSEGMFCYVAMPFGMKTAEATYQRLGDKIFRPKLGRNMLE</sequence>
<protein>
    <submittedName>
        <fullName evidence="2">Retrovirus-related Pol polyprotein from transposon</fullName>
    </submittedName>
</protein>
<evidence type="ECO:0000259" key="1">
    <source>
        <dbReference type="Pfam" id="PF00078"/>
    </source>
</evidence>
<dbReference type="EMBL" id="JACGWJ010000496">
    <property type="protein sequence ID" value="KAL0291793.1"/>
    <property type="molecule type" value="Genomic_DNA"/>
</dbReference>
<dbReference type="Gene3D" id="3.30.70.270">
    <property type="match status" value="1"/>
</dbReference>
<dbReference type="AlphaFoldDB" id="A0AAW2JC92"/>
<gene>
    <name evidence="2" type="ORF">Sradi_7013100</name>
</gene>
<dbReference type="CDD" id="cd01647">
    <property type="entry name" value="RT_LTR"/>
    <property type="match status" value="1"/>
</dbReference>
<comment type="caution">
    <text evidence="2">The sequence shown here is derived from an EMBL/GenBank/DDBJ whole genome shotgun (WGS) entry which is preliminary data.</text>
</comment>